<dbReference type="PROSITE" id="PS50937">
    <property type="entry name" value="HTH_MERR_2"/>
    <property type="match status" value="1"/>
</dbReference>
<evidence type="ECO:0000256" key="12">
    <source>
        <dbReference type="ARBA" id="ARBA00032335"/>
    </source>
</evidence>
<dbReference type="NCBIfam" id="TIGR02044">
    <property type="entry name" value="CueR"/>
    <property type="match status" value="1"/>
</dbReference>
<keyword evidence="10" id="KW-0804">Transcription</keyword>
<evidence type="ECO:0000256" key="1">
    <source>
        <dbReference type="ARBA" id="ARBA00004496"/>
    </source>
</evidence>
<comment type="subcellular location">
    <subcellularLocation>
        <location evidence="1">Cytoplasm</location>
    </subcellularLocation>
</comment>
<dbReference type="PRINTS" id="PR00040">
    <property type="entry name" value="HTHMERR"/>
</dbReference>
<evidence type="ECO:0000259" key="14">
    <source>
        <dbReference type="PROSITE" id="PS50937"/>
    </source>
</evidence>
<evidence type="ECO:0000256" key="4">
    <source>
        <dbReference type="ARBA" id="ARBA00022490"/>
    </source>
</evidence>
<dbReference type="PROSITE" id="PS00552">
    <property type="entry name" value="HTH_MERR_1"/>
    <property type="match status" value="1"/>
</dbReference>
<evidence type="ECO:0000256" key="5">
    <source>
        <dbReference type="ARBA" id="ARBA00022723"/>
    </source>
</evidence>
<feature type="domain" description="HTH merR-type" evidence="14">
    <location>
        <begin position="1"/>
        <end position="70"/>
    </location>
</feature>
<keyword evidence="8" id="KW-0238">DNA-binding</keyword>
<evidence type="ECO:0000313" key="15">
    <source>
        <dbReference type="EMBL" id="MEL0660038.1"/>
    </source>
</evidence>
<dbReference type="EMBL" id="JBAKBA010000031">
    <property type="protein sequence ID" value="MEL0660038.1"/>
    <property type="molecule type" value="Genomic_DNA"/>
</dbReference>
<dbReference type="PANTHER" id="PTHR30204">
    <property type="entry name" value="REDOX-CYCLING DRUG-SENSING TRANSCRIPTIONAL ACTIVATOR SOXR"/>
    <property type="match status" value="1"/>
</dbReference>
<protein>
    <recommendedName>
        <fullName evidence="3">HTH-type transcriptional regulator CueR</fullName>
    </recommendedName>
    <alternativeName>
        <fullName evidence="12">Copper efflux regulator</fullName>
    </alternativeName>
    <alternativeName>
        <fullName evidence="11">Copper export regulator</fullName>
    </alternativeName>
</protein>
<evidence type="ECO:0000256" key="7">
    <source>
        <dbReference type="ARBA" id="ARBA00023015"/>
    </source>
</evidence>
<dbReference type="InterPro" id="IPR000551">
    <property type="entry name" value="MerR-type_HTH_dom"/>
</dbReference>
<dbReference type="SUPFAM" id="SSF46955">
    <property type="entry name" value="Putative DNA-binding domain"/>
    <property type="match status" value="1"/>
</dbReference>
<evidence type="ECO:0000256" key="3">
    <source>
        <dbReference type="ARBA" id="ARBA00017250"/>
    </source>
</evidence>
<dbReference type="SMART" id="SM00422">
    <property type="entry name" value="HTH_MERR"/>
    <property type="match status" value="1"/>
</dbReference>
<accession>A0ABU9HEA9</accession>
<keyword evidence="6" id="KW-0186">Copper</keyword>
<keyword evidence="13" id="KW-0175">Coiled coil</keyword>
<feature type="coiled-coil region" evidence="13">
    <location>
        <begin position="82"/>
        <end position="109"/>
    </location>
</feature>
<sequence>MLSISQVAQETGLSVKSIRHYESIGLISPPPREENDYRFYTKEIIQQLHFIYKTKQAGFTLKECKALLLLCENEDRNSADVKKIALEKIKEIEERIKQQQAIVDQLTKITQQCPGDEHSDCSIIDAFSRS</sequence>
<proteinExistence type="predicted"/>
<keyword evidence="9" id="KW-0010">Activator</keyword>
<evidence type="ECO:0000313" key="16">
    <source>
        <dbReference type="Proteomes" id="UP001366060"/>
    </source>
</evidence>
<comment type="subunit">
    <text evidence="2">Homodimer.</text>
</comment>
<evidence type="ECO:0000256" key="11">
    <source>
        <dbReference type="ARBA" id="ARBA00031472"/>
    </source>
</evidence>
<comment type="caution">
    <text evidence="15">The sequence shown here is derived from an EMBL/GenBank/DDBJ whole genome shotgun (WGS) entry which is preliminary data.</text>
</comment>
<reference evidence="15 16" key="1">
    <citation type="submission" date="2024-02" db="EMBL/GenBank/DDBJ databases">
        <title>Bacteria isolated from the canopy kelp, Nereocystis luetkeana.</title>
        <authorList>
            <person name="Pfister C.A."/>
            <person name="Younker I.T."/>
            <person name="Light S.H."/>
        </authorList>
    </citation>
    <scope>NUCLEOTIDE SEQUENCE [LARGE SCALE GENOMIC DNA]</scope>
    <source>
        <strain evidence="15 16">TI.2.07</strain>
    </source>
</reference>
<dbReference type="RefSeq" id="WP_341628532.1">
    <property type="nucleotide sequence ID" value="NZ_JBAKBA010000031.1"/>
</dbReference>
<dbReference type="Gene3D" id="1.10.1660.10">
    <property type="match status" value="1"/>
</dbReference>
<dbReference type="InterPro" id="IPR047057">
    <property type="entry name" value="MerR_fam"/>
</dbReference>
<gene>
    <name evidence="15" type="primary">cueR</name>
    <name evidence="15" type="ORF">V6255_12930</name>
</gene>
<name>A0ABU9HEA9_9GAMM</name>
<keyword evidence="4" id="KW-0963">Cytoplasm</keyword>
<organism evidence="15 16">
    <name type="scientific">Psychromonas arctica</name>
    <dbReference type="NCBI Taxonomy" id="168275"/>
    <lineage>
        <taxon>Bacteria</taxon>
        <taxon>Pseudomonadati</taxon>
        <taxon>Pseudomonadota</taxon>
        <taxon>Gammaproteobacteria</taxon>
        <taxon>Alteromonadales</taxon>
        <taxon>Psychromonadaceae</taxon>
        <taxon>Psychromonas</taxon>
    </lineage>
</organism>
<evidence type="ECO:0000256" key="2">
    <source>
        <dbReference type="ARBA" id="ARBA00011738"/>
    </source>
</evidence>
<dbReference type="Proteomes" id="UP001366060">
    <property type="component" value="Unassembled WGS sequence"/>
</dbReference>
<evidence type="ECO:0000256" key="10">
    <source>
        <dbReference type="ARBA" id="ARBA00023163"/>
    </source>
</evidence>
<dbReference type="InterPro" id="IPR009061">
    <property type="entry name" value="DNA-bd_dom_put_sf"/>
</dbReference>
<evidence type="ECO:0000256" key="8">
    <source>
        <dbReference type="ARBA" id="ARBA00023125"/>
    </source>
</evidence>
<evidence type="ECO:0000256" key="13">
    <source>
        <dbReference type="SAM" id="Coils"/>
    </source>
</evidence>
<dbReference type="InterPro" id="IPR011789">
    <property type="entry name" value="CueR"/>
</dbReference>
<evidence type="ECO:0000256" key="9">
    <source>
        <dbReference type="ARBA" id="ARBA00023159"/>
    </source>
</evidence>
<evidence type="ECO:0000256" key="6">
    <source>
        <dbReference type="ARBA" id="ARBA00023008"/>
    </source>
</evidence>
<dbReference type="PANTHER" id="PTHR30204:SF16">
    <property type="entry name" value="HTH-TYPE TRANSCRIPTIONAL REGULATOR CUER"/>
    <property type="match status" value="1"/>
</dbReference>
<keyword evidence="16" id="KW-1185">Reference proteome</keyword>
<dbReference type="Pfam" id="PF13411">
    <property type="entry name" value="MerR_1"/>
    <property type="match status" value="1"/>
</dbReference>
<keyword evidence="5" id="KW-0479">Metal-binding</keyword>
<keyword evidence="7" id="KW-0805">Transcription regulation</keyword>